<comment type="caution">
    <text evidence="2">The sequence shown here is derived from an EMBL/GenBank/DDBJ whole genome shotgun (WGS) entry which is preliminary data.</text>
</comment>
<accession>A0ABP7AXJ2</accession>
<feature type="signal peptide" evidence="1">
    <location>
        <begin position="1"/>
        <end position="30"/>
    </location>
</feature>
<feature type="chain" id="PRO_5046143755" description="Secreted protein" evidence="1">
    <location>
        <begin position="31"/>
        <end position="77"/>
    </location>
</feature>
<dbReference type="Proteomes" id="UP001500711">
    <property type="component" value="Unassembled WGS sequence"/>
</dbReference>
<dbReference type="RefSeq" id="WP_346130593.1">
    <property type="nucleotide sequence ID" value="NZ_BAABBE010000007.1"/>
</dbReference>
<keyword evidence="3" id="KW-1185">Reference proteome</keyword>
<name>A0ABP7AXJ2_9PSEU</name>
<protein>
    <recommendedName>
        <fullName evidence="4">Secreted protein</fullName>
    </recommendedName>
</protein>
<keyword evidence="1" id="KW-0732">Signal</keyword>
<sequence>MNRRTVAALCAAVATGVLGLAAVTMTGASADGELECKPYSCKGGAETSVWVGPVATAFEVDCQARLTPPKVGCETDD</sequence>
<evidence type="ECO:0000313" key="3">
    <source>
        <dbReference type="Proteomes" id="UP001500711"/>
    </source>
</evidence>
<organism evidence="2 3">
    <name type="scientific">Lentzea roselyniae</name>
    <dbReference type="NCBI Taxonomy" id="531940"/>
    <lineage>
        <taxon>Bacteria</taxon>
        <taxon>Bacillati</taxon>
        <taxon>Actinomycetota</taxon>
        <taxon>Actinomycetes</taxon>
        <taxon>Pseudonocardiales</taxon>
        <taxon>Pseudonocardiaceae</taxon>
        <taxon>Lentzea</taxon>
    </lineage>
</organism>
<gene>
    <name evidence="2" type="ORF">GCM10022267_31170</name>
</gene>
<evidence type="ECO:0000313" key="2">
    <source>
        <dbReference type="EMBL" id="GAA3642281.1"/>
    </source>
</evidence>
<reference evidence="3" key="1">
    <citation type="journal article" date="2019" name="Int. J. Syst. Evol. Microbiol.">
        <title>The Global Catalogue of Microorganisms (GCM) 10K type strain sequencing project: providing services to taxonomists for standard genome sequencing and annotation.</title>
        <authorList>
            <consortium name="The Broad Institute Genomics Platform"/>
            <consortium name="The Broad Institute Genome Sequencing Center for Infectious Disease"/>
            <person name="Wu L."/>
            <person name="Ma J."/>
        </authorList>
    </citation>
    <scope>NUCLEOTIDE SEQUENCE [LARGE SCALE GENOMIC DNA]</scope>
    <source>
        <strain evidence="3">JCM 17494</strain>
    </source>
</reference>
<proteinExistence type="predicted"/>
<evidence type="ECO:0000256" key="1">
    <source>
        <dbReference type="SAM" id="SignalP"/>
    </source>
</evidence>
<evidence type="ECO:0008006" key="4">
    <source>
        <dbReference type="Google" id="ProtNLM"/>
    </source>
</evidence>
<dbReference type="EMBL" id="BAABBE010000007">
    <property type="protein sequence ID" value="GAA3642281.1"/>
    <property type="molecule type" value="Genomic_DNA"/>
</dbReference>